<reference evidence="1" key="1">
    <citation type="submission" date="2017-12" db="EMBL/GenBank/DDBJ databases">
        <title>Sequencing the genomes of 1000 Actinobacteria strains.</title>
        <authorList>
            <person name="Klenk H.-P."/>
        </authorList>
    </citation>
    <scope>NUCLEOTIDE SEQUENCE [LARGE SCALE GENOMIC DNA]</scope>
    <source>
        <strain evidence="1">DSM 44228</strain>
    </source>
</reference>
<dbReference type="STRING" id="994479.GCA_000194155_05721"/>
<dbReference type="Gene3D" id="3.30.530.20">
    <property type="match status" value="1"/>
</dbReference>
<dbReference type="AlphaFoldDB" id="A0A2N3Y4P7"/>
<accession>A0A2N3Y4P7</accession>
<dbReference type="RefSeq" id="WP_010311887.1">
    <property type="nucleotide sequence ID" value="NZ_CP061007.1"/>
</dbReference>
<evidence type="ECO:0000313" key="2">
    <source>
        <dbReference type="Proteomes" id="UP000233786"/>
    </source>
</evidence>
<comment type="caution">
    <text evidence="1">The sequence shown here is derived from an EMBL/GenBank/DDBJ whole genome shotgun (WGS) entry which is preliminary data.</text>
</comment>
<name>A0A2N3Y4P7_SACSN</name>
<keyword evidence="2" id="KW-1185">Reference proteome</keyword>
<organism evidence="1 2">
    <name type="scientific">Saccharopolyspora spinosa</name>
    <dbReference type="NCBI Taxonomy" id="60894"/>
    <lineage>
        <taxon>Bacteria</taxon>
        <taxon>Bacillati</taxon>
        <taxon>Actinomycetota</taxon>
        <taxon>Actinomycetes</taxon>
        <taxon>Pseudonocardiales</taxon>
        <taxon>Pseudonocardiaceae</taxon>
        <taxon>Saccharopolyspora</taxon>
    </lineage>
</organism>
<dbReference type="InterPro" id="IPR023393">
    <property type="entry name" value="START-like_dom_sf"/>
</dbReference>
<evidence type="ECO:0000313" key="1">
    <source>
        <dbReference type="EMBL" id="PKW17863.1"/>
    </source>
</evidence>
<dbReference type="SUPFAM" id="SSF55961">
    <property type="entry name" value="Bet v1-like"/>
    <property type="match status" value="1"/>
</dbReference>
<proteinExistence type="predicted"/>
<dbReference type="Proteomes" id="UP000233786">
    <property type="component" value="Unassembled WGS sequence"/>
</dbReference>
<dbReference type="EMBL" id="PJNB01000001">
    <property type="protein sequence ID" value="PKW17863.1"/>
    <property type="molecule type" value="Genomic_DNA"/>
</dbReference>
<protein>
    <submittedName>
        <fullName evidence="1">Activator of Hsp90 ATPase-like protein</fullName>
    </submittedName>
</protein>
<gene>
    <name evidence="1" type="ORF">A8926_5886</name>
</gene>
<sequence>MSGDLREGGHYGLEGNANGEILRCEPPRLLGLQWIPPGGGRHDQVEIRLVPEGSDATLLELEHAAVADVFRTDPDTGCYGAASVGRGRCTSEIEATSD</sequence>